<dbReference type="EMBL" id="JAPFCC010000001">
    <property type="protein sequence ID" value="MCW7556451.1"/>
    <property type="molecule type" value="Genomic_DNA"/>
</dbReference>
<evidence type="ECO:0000313" key="3">
    <source>
        <dbReference type="Proteomes" id="UP001209854"/>
    </source>
</evidence>
<name>A0ABT3N5B7_9GAMM</name>
<protein>
    <recommendedName>
        <fullName evidence="4">Amphi-Trp domain-containing protein</fullName>
    </recommendedName>
</protein>
<dbReference type="Proteomes" id="UP001209854">
    <property type="component" value="Unassembled WGS sequence"/>
</dbReference>
<dbReference type="EMBL" id="JAPFCC010000002">
    <property type="protein sequence ID" value="MCW7556528.1"/>
    <property type="molecule type" value="Genomic_DNA"/>
</dbReference>
<accession>A0ABT3N5B7</accession>
<evidence type="ECO:0000313" key="2">
    <source>
        <dbReference type="EMBL" id="MCW7556528.1"/>
    </source>
</evidence>
<organism evidence="2 3">
    <name type="scientific">Endozoicomonas gorgoniicola</name>
    <dbReference type="NCBI Taxonomy" id="1234144"/>
    <lineage>
        <taxon>Bacteria</taxon>
        <taxon>Pseudomonadati</taxon>
        <taxon>Pseudomonadota</taxon>
        <taxon>Gammaproteobacteria</taxon>
        <taxon>Oceanospirillales</taxon>
        <taxon>Endozoicomonadaceae</taxon>
        <taxon>Endozoicomonas</taxon>
    </lineage>
</organism>
<proteinExistence type="predicted"/>
<comment type="caution">
    <text evidence="2">The sequence shown here is derived from an EMBL/GenBank/DDBJ whole genome shotgun (WGS) entry which is preliminary data.</text>
</comment>
<dbReference type="RefSeq" id="WP_262566132.1">
    <property type="nucleotide sequence ID" value="NZ_CP103299.1"/>
</dbReference>
<evidence type="ECO:0000313" key="1">
    <source>
        <dbReference type="EMBL" id="MCW7556451.1"/>
    </source>
</evidence>
<gene>
    <name evidence="1" type="ORF">NX722_28215</name>
    <name evidence="2" type="ORF">NX722_28600</name>
</gene>
<reference evidence="2 3" key="1">
    <citation type="submission" date="2022-10" db="EMBL/GenBank/DDBJ databases">
        <title>High-quality genome sequences of two octocoral-associated bacteria, Endozoicomonas euniceicola EF212 and Endozoicomonas gorgoniicola PS125.</title>
        <authorList>
            <person name="Chiou Y.-J."/>
            <person name="Chen Y.-H."/>
        </authorList>
    </citation>
    <scope>NUCLEOTIDE SEQUENCE [LARGE SCALE GENOMIC DNA]</scope>
    <source>
        <strain evidence="2 3">PS125</strain>
    </source>
</reference>
<evidence type="ECO:0008006" key="4">
    <source>
        <dbReference type="Google" id="ProtNLM"/>
    </source>
</evidence>
<sequence length="91" mass="9974">MAELVLTEKEKADPTYLDWSDEALGKLVKRTAIKMQDEFGQDAAHITCGAHLLISLAEKSNSAETTLTFKGVSHAGEPKGDWKIVITRTDT</sequence>
<keyword evidence="3" id="KW-1185">Reference proteome</keyword>